<comment type="similarity">
    <text evidence="1">Belongs to the SMP-30/CGR1 family.</text>
</comment>
<dbReference type="GO" id="GO:0016787">
    <property type="term" value="F:hydrolase activity"/>
    <property type="evidence" value="ECO:0007669"/>
    <property type="project" value="UniProtKB-KW"/>
</dbReference>
<sequence length="285" mass="30619">MLAERLTDSISYHGEGPVWWPATNQLRFVDMLHGAIVTLDGDRPTRTPVGSKVAAVIRPRAGGGAIVATESGIALARNDDLSDLSEAVRLFDDANLRNNEGGCDPQGRFYVGGMAYDRTPGAASVFRWDGPGHEPIRVLDGVSTSNGLDWSPGGTVAYYNDTTTGIVWRFDHDPEHGLQNRHAWVEIDQEVGRPDGLCVDAEGGVWVALNKGSAVHHYAEDGTLSEVVEVGVRQVTACTFGGPDLDELFITTSRENLPDGEEPAAGSIYRVRPGVRGKAPLPFDA</sequence>
<evidence type="ECO:0000313" key="3">
    <source>
        <dbReference type="EMBL" id="XAN07767.1"/>
    </source>
</evidence>
<dbReference type="PRINTS" id="PR01790">
    <property type="entry name" value="SMP30FAMILY"/>
</dbReference>
<dbReference type="Pfam" id="PF08450">
    <property type="entry name" value="SGL"/>
    <property type="match status" value="1"/>
</dbReference>
<reference evidence="3 4" key="1">
    <citation type="submission" date="2024-04" db="EMBL/GenBank/DDBJ databases">
        <title>Isolation of an actinomycete strain from pig manure.</title>
        <authorList>
            <person name="Gong T."/>
            <person name="Yu Z."/>
            <person name="An M."/>
            <person name="Wei C."/>
            <person name="Yang W."/>
            <person name="Liu L."/>
        </authorList>
    </citation>
    <scope>NUCLEOTIDE SEQUENCE [LARGE SCALE GENOMIC DNA]</scope>
    <source>
        <strain evidence="3 4">ZF39</strain>
    </source>
</reference>
<keyword evidence="4" id="KW-1185">Reference proteome</keyword>
<keyword evidence="3" id="KW-0378">Hydrolase</keyword>
<dbReference type="InterPro" id="IPR013658">
    <property type="entry name" value="SGL"/>
</dbReference>
<organism evidence="3 4">
    <name type="scientific">Ammonicoccus fulvus</name>
    <dbReference type="NCBI Taxonomy" id="3138240"/>
    <lineage>
        <taxon>Bacteria</taxon>
        <taxon>Bacillati</taxon>
        <taxon>Actinomycetota</taxon>
        <taxon>Actinomycetes</taxon>
        <taxon>Propionibacteriales</taxon>
        <taxon>Propionibacteriaceae</taxon>
        <taxon>Ammonicoccus</taxon>
    </lineage>
</organism>
<dbReference type="PANTHER" id="PTHR10907:SF47">
    <property type="entry name" value="REGUCALCIN"/>
    <property type="match status" value="1"/>
</dbReference>
<dbReference type="Gene3D" id="2.120.10.30">
    <property type="entry name" value="TolB, C-terminal domain"/>
    <property type="match status" value="1"/>
</dbReference>
<dbReference type="EMBL" id="CP154795">
    <property type="protein sequence ID" value="XAN07767.1"/>
    <property type="molecule type" value="Genomic_DNA"/>
</dbReference>
<dbReference type="PANTHER" id="PTHR10907">
    <property type="entry name" value="REGUCALCIN"/>
    <property type="match status" value="1"/>
</dbReference>
<accession>A0ABZ3FQW4</accession>
<dbReference type="InterPro" id="IPR011042">
    <property type="entry name" value="6-blade_b-propeller_TolB-like"/>
</dbReference>
<dbReference type="Proteomes" id="UP001442841">
    <property type="component" value="Chromosome"/>
</dbReference>
<evidence type="ECO:0000259" key="2">
    <source>
        <dbReference type="Pfam" id="PF08450"/>
    </source>
</evidence>
<feature type="domain" description="SMP-30/Gluconolactonase/LRE-like region" evidence="2">
    <location>
        <begin position="14"/>
        <end position="253"/>
    </location>
</feature>
<dbReference type="EC" id="3.1.1.99" evidence="3"/>
<protein>
    <submittedName>
        <fullName evidence="3">SMP-30/gluconolactonase/LRE family protein</fullName>
        <ecNumber evidence="3">3.1.1.99</ecNumber>
    </submittedName>
</protein>
<evidence type="ECO:0000313" key="4">
    <source>
        <dbReference type="Proteomes" id="UP001442841"/>
    </source>
</evidence>
<gene>
    <name evidence="3" type="ORF">AADG42_10780</name>
</gene>
<dbReference type="RefSeq" id="WP_425309225.1">
    <property type="nucleotide sequence ID" value="NZ_CP154795.1"/>
</dbReference>
<proteinExistence type="inferred from homology"/>
<dbReference type="InterPro" id="IPR005511">
    <property type="entry name" value="SMP-30"/>
</dbReference>
<dbReference type="SUPFAM" id="SSF63829">
    <property type="entry name" value="Calcium-dependent phosphotriesterase"/>
    <property type="match status" value="1"/>
</dbReference>
<name>A0ABZ3FQW4_9ACTN</name>
<evidence type="ECO:0000256" key="1">
    <source>
        <dbReference type="ARBA" id="ARBA00008853"/>
    </source>
</evidence>